<keyword evidence="2" id="KW-1185">Reference proteome</keyword>
<dbReference type="AlphaFoldDB" id="A0A225VV90"/>
<accession>A0A225VV90</accession>
<evidence type="ECO:0000313" key="1">
    <source>
        <dbReference type="EMBL" id="OWZ08717.1"/>
    </source>
</evidence>
<comment type="caution">
    <text evidence="1">The sequence shown here is derived from an EMBL/GenBank/DDBJ whole genome shotgun (WGS) entry which is preliminary data.</text>
</comment>
<dbReference type="OrthoDB" id="91555at2759"/>
<proteinExistence type="predicted"/>
<gene>
    <name evidence="1" type="ORF">PHMEG_00018693</name>
</gene>
<protein>
    <submittedName>
        <fullName evidence="1">Transposase</fullName>
    </submittedName>
</protein>
<reference evidence="2" key="1">
    <citation type="submission" date="2017-03" db="EMBL/GenBank/DDBJ databases">
        <title>Phytopthora megakarya and P. palmivora, two closely related causual agents of cacao black pod achieved similar genome size and gene model numbers by different mechanisms.</title>
        <authorList>
            <person name="Ali S."/>
            <person name="Shao J."/>
            <person name="Larry D.J."/>
            <person name="Kronmiller B."/>
            <person name="Shen D."/>
            <person name="Strem M.D."/>
            <person name="Melnick R.L."/>
            <person name="Guiltinan M.J."/>
            <person name="Tyler B.M."/>
            <person name="Meinhardt L.W."/>
            <person name="Bailey B.A."/>
        </authorList>
    </citation>
    <scope>NUCLEOTIDE SEQUENCE [LARGE SCALE GENOMIC DNA]</scope>
    <source>
        <strain evidence="2">zdho120</strain>
    </source>
</reference>
<evidence type="ECO:0000313" key="2">
    <source>
        <dbReference type="Proteomes" id="UP000198211"/>
    </source>
</evidence>
<dbReference type="EMBL" id="NBNE01003047">
    <property type="protein sequence ID" value="OWZ08717.1"/>
    <property type="molecule type" value="Genomic_DNA"/>
</dbReference>
<dbReference type="Proteomes" id="UP000198211">
    <property type="component" value="Unassembled WGS sequence"/>
</dbReference>
<sequence length="143" mass="16119">MPSPQDPVKVAKAYERAQAKARVVRAFRNGRDWKAVAESNDLNYHAVRRAVLPAKQDPKQRATPVKVTVKIMSTIEAYIDEDCYQKSQQLHGGLEFDLQVSVSKASVHGALQGMLYSTKKLQVEKLTMDSSVNKAKRKEYIDK</sequence>
<name>A0A225VV90_9STRA</name>
<organism evidence="1 2">
    <name type="scientific">Phytophthora megakarya</name>
    <dbReference type="NCBI Taxonomy" id="4795"/>
    <lineage>
        <taxon>Eukaryota</taxon>
        <taxon>Sar</taxon>
        <taxon>Stramenopiles</taxon>
        <taxon>Oomycota</taxon>
        <taxon>Peronosporomycetes</taxon>
        <taxon>Peronosporales</taxon>
        <taxon>Peronosporaceae</taxon>
        <taxon>Phytophthora</taxon>
    </lineage>
</organism>